<proteinExistence type="predicted"/>
<dbReference type="OrthoDB" id="6270617at2759"/>
<reference evidence="3 4" key="1">
    <citation type="submission" date="2019-08" db="EMBL/GenBank/DDBJ databases">
        <authorList>
            <person name="Alioto T."/>
            <person name="Alioto T."/>
            <person name="Gomez Garrido J."/>
        </authorList>
    </citation>
    <scope>NUCLEOTIDE SEQUENCE [LARGE SCALE GENOMIC DNA]</scope>
</reference>
<dbReference type="AlphaFoldDB" id="A0A5E4NI73"/>
<dbReference type="EMBL" id="CABPRJ010002369">
    <property type="protein sequence ID" value="VVC43369.1"/>
    <property type="molecule type" value="Genomic_DNA"/>
</dbReference>
<gene>
    <name evidence="3" type="ORF">CINCED_3A018179</name>
</gene>
<feature type="transmembrane region" description="Helical" evidence="2">
    <location>
        <begin position="216"/>
        <end position="241"/>
    </location>
</feature>
<protein>
    <submittedName>
        <fullName evidence="3">Neural proliferation differentiation control-1</fullName>
    </submittedName>
</protein>
<dbReference type="InterPro" id="IPR009635">
    <property type="entry name" value="NPDC1"/>
</dbReference>
<accession>A0A5E4NI73</accession>
<keyword evidence="2" id="KW-0812">Transmembrane</keyword>
<feature type="non-terminal residue" evidence="3">
    <location>
        <position position="1"/>
    </location>
</feature>
<evidence type="ECO:0000313" key="4">
    <source>
        <dbReference type="Proteomes" id="UP000325440"/>
    </source>
</evidence>
<keyword evidence="2" id="KW-0472">Membrane</keyword>
<name>A0A5E4NI73_9HEMI</name>
<evidence type="ECO:0000256" key="2">
    <source>
        <dbReference type="SAM" id="Phobius"/>
    </source>
</evidence>
<dbReference type="PANTHER" id="PTHR23352:SF2">
    <property type="entry name" value="NEURAL PROLIFERATION DIFFERENTIATION AND CONTROL PROTEIN 1"/>
    <property type="match status" value="1"/>
</dbReference>
<organism evidence="3 4">
    <name type="scientific">Cinara cedri</name>
    <dbReference type="NCBI Taxonomy" id="506608"/>
    <lineage>
        <taxon>Eukaryota</taxon>
        <taxon>Metazoa</taxon>
        <taxon>Ecdysozoa</taxon>
        <taxon>Arthropoda</taxon>
        <taxon>Hexapoda</taxon>
        <taxon>Insecta</taxon>
        <taxon>Pterygota</taxon>
        <taxon>Neoptera</taxon>
        <taxon>Paraneoptera</taxon>
        <taxon>Hemiptera</taxon>
        <taxon>Sternorrhyncha</taxon>
        <taxon>Aphidomorpha</taxon>
        <taxon>Aphidoidea</taxon>
        <taxon>Aphididae</taxon>
        <taxon>Lachninae</taxon>
        <taxon>Cinara</taxon>
    </lineage>
</organism>
<evidence type="ECO:0000256" key="1">
    <source>
        <dbReference type="SAM" id="MobiDB-lite"/>
    </source>
</evidence>
<keyword evidence="4" id="KW-1185">Reference proteome</keyword>
<dbReference type="Proteomes" id="UP000325440">
    <property type="component" value="Unassembled WGS sequence"/>
</dbReference>
<dbReference type="PANTHER" id="PTHR23352">
    <property type="entry name" value="NEURAL PROLIFERATION DIFFERENTIATION AND CONTROL PROTEIN-1 NPDC-1 PROTEIN"/>
    <property type="match status" value="1"/>
</dbReference>
<keyword evidence="2" id="KW-1133">Transmembrane helix</keyword>
<dbReference type="Pfam" id="PF06809">
    <property type="entry name" value="NPDC1"/>
    <property type="match status" value="1"/>
</dbReference>
<feature type="region of interest" description="Disordered" evidence="1">
    <location>
        <begin position="340"/>
        <end position="373"/>
    </location>
</feature>
<sequence length="373" mass="41398">QPLPPLTVRPSTTTTTTTTTMLFTFASRTPILLTVCTALFGAYRSVDSALPYLDDEKEYIIGELANIIKDQSYRMQNNRRDVDEYIPPQVPRKRITANEKNQLSFTYDMRSNMPTVNTGNRDVPFAVLPNDRRYYQTDFTGNLLVPEEAGGRYHKKERSKSSEVQNNFGYASDVGFVAQQVTTENSSSSEVSVDIPQTTFVHMPFSTHTKFSQDDYYFYAKAAGFGLAVLVVFIISSIACFRMQKNNKAAADIDYPAYGITGPNKDLSPTGDRRLAQSAQMYHYQHQKQQIIAMESNNSAKVVRCGSVTDPDSDDDNEEGDYTVYECPGLAPAGEMEVKNPLFVDDNTPASPHGTISKDNSADNGVIPTASVP</sequence>
<evidence type="ECO:0000313" key="3">
    <source>
        <dbReference type="EMBL" id="VVC43369.1"/>
    </source>
</evidence>
<dbReference type="GO" id="GO:0016020">
    <property type="term" value="C:membrane"/>
    <property type="evidence" value="ECO:0007669"/>
    <property type="project" value="InterPro"/>
</dbReference>